<dbReference type="SUPFAM" id="SSF89447">
    <property type="entry name" value="AbrB/MazE/MraZ-like"/>
    <property type="match status" value="1"/>
</dbReference>
<comment type="caution">
    <text evidence="3">The sequence shown here is derived from an EMBL/GenBank/DDBJ whole genome shotgun (WGS) entry which is preliminary data.</text>
</comment>
<feature type="domain" description="SpoVT-AbrB" evidence="2">
    <location>
        <begin position="1"/>
        <end position="45"/>
    </location>
</feature>
<name>A0A9J6QU74_9FIRM</name>
<evidence type="ECO:0000313" key="4">
    <source>
        <dbReference type="Proteomes" id="UP001065549"/>
    </source>
</evidence>
<keyword evidence="4" id="KW-1185">Reference proteome</keyword>
<keyword evidence="1 3" id="KW-0238">DNA-binding</keyword>
<dbReference type="GO" id="GO:0003677">
    <property type="term" value="F:DNA binding"/>
    <property type="evidence" value="ECO:0007669"/>
    <property type="project" value="UniProtKB-UniRule"/>
</dbReference>
<dbReference type="PROSITE" id="PS51740">
    <property type="entry name" value="SPOVT_ABRB"/>
    <property type="match status" value="1"/>
</dbReference>
<dbReference type="EMBL" id="JAOSHN010000005">
    <property type="protein sequence ID" value="MCU7379164.1"/>
    <property type="molecule type" value="Genomic_DNA"/>
</dbReference>
<evidence type="ECO:0000259" key="2">
    <source>
        <dbReference type="PROSITE" id="PS51740"/>
    </source>
</evidence>
<dbReference type="RefSeq" id="WP_148397318.1">
    <property type="nucleotide sequence ID" value="NZ_JAJAGH010000014.1"/>
</dbReference>
<dbReference type="Gene3D" id="2.10.260.10">
    <property type="match status" value="1"/>
</dbReference>
<protein>
    <submittedName>
        <fullName evidence="3">AbrB/MazE/SpoVT family DNA-binding domain-containing protein</fullName>
    </submittedName>
</protein>
<proteinExistence type="predicted"/>
<dbReference type="NCBIfam" id="TIGR01439">
    <property type="entry name" value="lp_hng_hel_AbrB"/>
    <property type="match status" value="1"/>
</dbReference>
<dbReference type="Proteomes" id="UP001065549">
    <property type="component" value="Unassembled WGS sequence"/>
</dbReference>
<evidence type="ECO:0000256" key="1">
    <source>
        <dbReference type="PROSITE-ProRule" id="PRU01076"/>
    </source>
</evidence>
<gene>
    <name evidence="3" type="ORF">OBO34_12490</name>
</gene>
<dbReference type="AlphaFoldDB" id="A0A9J6QU74"/>
<dbReference type="Pfam" id="PF04014">
    <property type="entry name" value="MazE_antitoxin"/>
    <property type="match status" value="1"/>
</dbReference>
<sequence length="88" mass="9758">MIVEFRQKGQITIPRDIVRKLGIKEGDKLEVTEENGAIKLVPVVVCPACSIQALQKELSEIKIGLQGGNESQLDRLETVIQSMEIITK</sequence>
<accession>A0A9J6QU74</accession>
<organism evidence="3 4">
    <name type="scientific">Hominibacterium faecale</name>
    <dbReference type="NCBI Taxonomy" id="2839743"/>
    <lineage>
        <taxon>Bacteria</taxon>
        <taxon>Bacillati</taxon>
        <taxon>Bacillota</taxon>
        <taxon>Clostridia</taxon>
        <taxon>Peptostreptococcales</taxon>
        <taxon>Anaerovoracaceae</taxon>
        <taxon>Hominibacterium</taxon>
    </lineage>
</organism>
<dbReference type="SMART" id="SM00966">
    <property type="entry name" value="SpoVT_AbrB"/>
    <property type="match status" value="1"/>
</dbReference>
<evidence type="ECO:0000313" key="3">
    <source>
        <dbReference type="EMBL" id="MCU7379164.1"/>
    </source>
</evidence>
<dbReference type="InterPro" id="IPR007159">
    <property type="entry name" value="SpoVT-AbrB_dom"/>
</dbReference>
<dbReference type="InterPro" id="IPR037914">
    <property type="entry name" value="SpoVT-AbrB_sf"/>
</dbReference>
<reference evidence="3" key="1">
    <citation type="submission" date="2022-09" db="EMBL/GenBank/DDBJ databases">
        <title>Culturomic study of gut microbiota in children with autism spectrum disorder.</title>
        <authorList>
            <person name="Efimov B.A."/>
            <person name="Chaplin A.V."/>
            <person name="Sokolova S.R."/>
            <person name="Pikina A.P."/>
            <person name="Korzhanova M."/>
            <person name="Belova V."/>
            <person name="Korostin D."/>
        </authorList>
    </citation>
    <scope>NUCLEOTIDE SEQUENCE</scope>
    <source>
        <strain evidence="3">ASD5510</strain>
    </source>
</reference>